<feature type="non-terminal residue" evidence="1">
    <location>
        <position position="73"/>
    </location>
</feature>
<comment type="caution">
    <text evidence="1">The sequence shown here is derived from an EMBL/GenBank/DDBJ whole genome shotgun (WGS) entry which is preliminary data.</text>
</comment>
<proteinExistence type="predicted"/>
<organism evidence="1">
    <name type="scientific">marine sediment metagenome</name>
    <dbReference type="NCBI Taxonomy" id="412755"/>
    <lineage>
        <taxon>unclassified sequences</taxon>
        <taxon>metagenomes</taxon>
        <taxon>ecological metagenomes</taxon>
    </lineage>
</organism>
<feature type="non-terminal residue" evidence="1">
    <location>
        <position position="1"/>
    </location>
</feature>
<sequence>IILLQMIFFVASGFEGWPSAFASEENAYEYLDQVFDQYHQVFYVYQDADSGGNHFSARLSPSDIPRLRALLSS</sequence>
<evidence type="ECO:0000313" key="1">
    <source>
        <dbReference type="EMBL" id="GAJ20403.1"/>
    </source>
</evidence>
<dbReference type="EMBL" id="BARW01042125">
    <property type="protein sequence ID" value="GAJ20403.1"/>
    <property type="molecule type" value="Genomic_DNA"/>
</dbReference>
<name>X1USC4_9ZZZZ</name>
<gene>
    <name evidence="1" type="ORF">S12H4_62640</name>
</gene>
<protein>
    <submittedName>
        <fullName evidence="1">Uncharacterized protein</fullName>
    </submittedName>
</protein>
<reference evidence="1" key="1">
    <citation type="journal article" date="2014" name="Front. Microbiol.">
        <title>High frequency of phylogenetically diverse reductive dehalogenase-homologous genes in deep subseafloor sedimentary metagenomes.</title>
        <authorList>
            <person name="Kawai M."/>
            <person name="Futagami T."/>
            <person name="Toyoda A."/>
            <person name="Takaki Y."/>
            <person name="Nishi S."/>
            <person name="Hori S."/>
            <person name="Arai W."/>
            <person name="Tsubouchi T."/>
            <person name="Morono Y."/>
            <person name="Uchiyama I."/>
            <person name="Ito T."/>
            <person name="Fujiyama A."/>
            <person name="Inagaki F."/>
            <person name="Takami H."/>
        </authorList>
    </citation>
    <scope>NUCLEOTIDE SEQUENCE</scope>
    <source>
        <strain evidence="1">Expedition CK06-06</strain>
    </source>
</reference>
<accession>X1USC4</accession>
<dbReference type="AlphaFoldDB" id="X1USC4"/>